<evidence type="ECO:0000256" key="1">
    <source>
        <dbReference type="ARBA" id="ARBA00004429"/>
    </source>
</evidence>
<keyword evidence="4" id="KW-0997">Cell inner membrane</keyword>
<dbReference type="GO" id="GO:0003333">
    <property type="term" value="P:amino acid transmembrane transport"/>
    <property type="evidence" value="ECO:0007669"/>
    <property type="project" value="InterPro"/>
</dbReference>
<dbReference type="PANTHER" id="PTHR32195">
    <property type="entry name" value="OS07G0662800 PROTEIN"/>
    <property type="match status" value="1"/>
</dbReference>
<keyword evidence="3" id="KW-1003">Cell membrane</keyword>
<proteinExistence type="predicted"/>
<evidence type="ECO:0000256" key="8">
    <source>
        <dbReference type="SAM" id="Phobius"/>
    </source>
</evidence>
<dbReference type="Proteomes" id="UP000594261">
    <property type="component" value="Chromosome 1"/>
</dbReference>
<sequence length="126" mass="13808">MDSVREIFLSCIVSKCFIGAINGVLVSGIIISFAALLAVASGDLQWDALLKANFKVVPMSIPIIALSFVYQNVVHVICTDLEGNLSKVSSEILLVIIFHRIILKIIENFTLISCTLQSILYDNPHC</sequence>
<dbReference type="InParanoid" id="A0A7N2KK61"/>
<dbReference type="InterPro" id="IPR018227">
    <property type="entry name" value="Amino_acid_transport_2"/>
</dbReference>
<dbReference type="Gramene" id="QL01p000796:mrna">
    <property type="protein sequence ID" value="QL01p000796:mrna"/>
    <property type="gene ID" value="QL01p000796"/>
</dbReference>
<dbReference type="EnsemblPlants" id="QL01p000796:mrna">
    <property type="protein sequence ID" value="QL01p000796:mrna"/>
    <property type="gene ID" value="QL01p000796"/>
</dbReference>
<evidence type="ECO:0000256" key="6">
    <source>
        <dbReference type="ARBA" id="ARBA00022989"/>
    </source>
</evidence>
<feature type="transmembrane region" description="Helical" evidence="8">
    <location>
        <begin position="59"/>
        <end position="78"/>
    </location>
</feature>
<name>A0A7N2KK61_QUELO</name>
<keyword evidence="10" id="KW-1185">Reference proteome</keyword>
<feature type="transmembrane region" description="Helical" evidence="8">
    <location>
        <begin position="12"/>
        <end position="39"/>
    </location>
</feature>
<keyword evidence="5 8" id="KW-0812">Transmembrane</keyword>
<accession>A0A7N2KK61</accession>
<evidence type="ECO:0000313" key="9">
    <source>
        <dbReference type="EnsemblPlants" id="QL01p000796:mrna"/>
    </source>
</evidence>
<reference evidence="9 10" key="1">
    <citation type="journal article" date="2016" name="G3 (Bethesda)">
        <title>First Draft Assembly and Annotation of the Genome of a California Endemic Oak Quercus lobata Nee (Fagaceae).</title>
        <authorList>
            <person name="Sork V.L."/>
            <person name="Fitz-Gibbon S.T."/>
            <person name="Puiu D."/>
            <person name="Crepeau M."/>
            <person name="Gugger P.F."/>
            <person name="Sherman R."/>
            <person name="Stevens K."/>
            <person name="Langley C.H."/>
            <person name="Pellegrini M."/>
            <person name="Salzberg S.L."/>
        </authorList>
    </citation>
    <scope>NUCLEOTIDE SEQUENCE [LARGE SCALE GENOMIC DNA]</scope>
    <source>
        <strain evidence="9 10">cv. SW786</strain>
    </source>
</reference>
<evidence type="ECO:0000256" key="4">
    <source>
        <dbReference type="ARBA" id="ARBA00022519"/>
    </source>
</evidence>
<keyword evidence="2" id="KW-0813">Transport</keyword>
<keyword evidence="7 8" id="KW-0472">Membrane</keyword>
<evidence type="ECO:0000313" key="10">
    <source>
        <dbReference type="Proteomes" id="UP000594261"/>
    </source>
</evidence>
<dbReference type="PANTHER" id="PTHR32195:SF26">
    <property type="entry name" value="TRYPTOPHAN OR TYROSINE TRANSPORTER PROTEIN"/>
    <property type="match status" value="1"/>
</dbReference>
<keyword evidence="6 8" id="KW-1133">Transmembrane helix</keyword>
<dbReference type="Pfam" id="PF03222">
    <property type="entry name" value="Trp_Tyr_perm"/>
    <property type="match status" value="1"/>
</dbReference>
<dbReference type="EMBL" id="LRBV02000001">
    <property type="status" value="NOT_ANNOTATED_CDS"/>
    <property type="molecule type" value="Genomic_DNA"/>
</dbReference>
<evidence type="ECO:0000256" key="5">
    <source>
        <dbReference type="ARBA" id="ARBA00022692"/>
    </source>
</evidence>
<reference evidence="9" key="2">
    <citation type="submission" date="2021-01" db="UniProtKB">
        <authorList>
            <consortium name="EnsemblPlants"/>
        </authorList>
    </citation>
    <scope>IDENTIFICATION</scope>
</reference>
<comment type="subcellular location">
    <subcellularLocation>
        <location evidence="1">Cell inner membrane</location>
        <topology evidence="1">Multi-pass membrane protein</topology>
    </subcellularLocation>
</comment>
<protein>
    <submittedName>
        <fullName evidence="9">Uncharacterized protein</fullName>
    </submittedName>
</protein>
<dbReference type="GO" id="GO:0005886">
    <property type="term" value="C:plasma membrane"/>
    <property type="evidence" value="ECO:0007669"/>
    <property type="project" value="UniProtKB-SubCell"/>
</dbReference>
<evidence type="ECO:0000256" key="7">
    <source>
        <dbReference type="ARBA" id="ARBA00023136"/>
    </source>
</evidence>
<evidence type="ECO:0000256" key="3">
    <source>
        <dbReference type="ARBA" id="ARBA00022475"/>
    </source>
</evidence>
<dbReference type="AlphaFoldDB" id="A0A7N2KK61"/>
<evidence type="ECO:0000256" key="2">
    <source>
        <dbReference type="ARBA" id="ARBA00022448"/>
    </source>
</evidence>
<organism evidence="9 10">
    <name type="scientific">Quercus lobata</name>
    <name type="common">Valley oak</name>
    <dbReference type="NCBI Taxonomy" id="97700"/>
    <lineage>
        <taxon>Eukaryota</taxon>
        <taxon>Viridiplantae</taxon>
        <taxon>Streptophyta</taxon>
        <taxon>Embryophyta</taxon>
        <taxon>Tracheophyta</taxon>
        <taxon>Spermatophyta</taxon>
        <taxon>Magnoliopsida</taxon>
        <taxon>eudicotyledons</taxon>
        <taxon>Gunneridae</taxon>
        <taxon>Pentapetalae</taxon>
        <taxon>rosids</taxon>
        <taxon>fabids</taxon>
        <taxon>Fagales</taxon>
        <taxon>Fagaceae</taxon>
        <taxon>Quercus</taxon>
    </lineage>
</organism>